<proteinExistence type="inferred from homology"/>
<dbReference type="InterPro" id="IPR005202">
    <property type="entry name" value="TF_GRAS"/>
</dbReference>
<accession>A0AAV6Y418</accession>
<keyword evidence="2" id="KW-0804">Transcription</keyword>
<dbReference type="Pfam" id="PF03514">
    <property type="entry name" value="GRAS"/>
    <property type="match status" value="1"/>
</dbReference>
<evidence type="ECO:0000313" key="5">
    <source>
        <dbReference type="Proteomes" id="UP000826271"/>
    </source>
</evidence>
<reference evidence="4" key="1">
    <citation type="submission" date="2019-10" db="EMBL/GenBank/DDBJ databases">
        <authorList>
            <person name="Zhang R."/>
            <person name="Pan Y."/>
            <person name="Wang J."/>
            <person name="Ma R."/>
            <person name="Yu S."/>
        </authorList>
    </citation>
    <scope>NUCLEOTIDE SEQUENCE</scope>
    <source>
        <strain evidence="4">LA-IB0</strain>
        <tissue evidence="4">Leaf</tissue>
    </source>
</reference>
<dbReference type="EMBL" id="WHWC01000002">
    <property type="protein sequence ID" value="KAG8389564.1"/>
    <property type="molecule type" value="Genomic_DNA"/>
</dbReference>
<evidence type="ECO:0000256" key="2">
    <source>
        <dbReference type="ARBA" id="ARBA00023163"/>
    </source>
</evidence>
<comment type="caution">
    <text evidence="3">Lacks conserved residue(s) required for the propagation of feature annotation.</text>
</comment>
<keyword evidence="5" id="KW-1185">Reference proteome</keyword>
<evidence type="ECO:0000256" key="1">
    <source>
        <dbReference type="ARBA" id="ARBA00023015"/>
    </source>
</evidence>
<evidence type="ECO:0008006" key="6">
    <source>
        <dbReference type="Google" id="ProtNLM"/>
    </source>
</evidence>
<feature type="region of interest" description="SAW" evidence="3">
    <location>
        <begin position="438"/>
        <end position="514"/>
    </location>
</feature>
<protein>
    <recommendedName>
        <fullName evidence="6">DELLA protein RGL2</fullName>
    </recommendedName>
</protein>
<name>A0AAV6Y418_9LAMI</name>
<gene>
    <name evidence="4" type="ORF">BUALT_Bualt02G0242300</name>
</gene>
<sequence length="516" mass="58441">MANPFTILASYHFNHINSNSFTDSGISFSSTQKQTQLSVTPESDWGDIDSFCNKYRFYQDNPLEEILSMPSHTELMSGIDSSKISEKFNGETSSDIIKCSQKLSTYQILKMAGERFVSFSSQKIVHVKTLYTGLSLAGLSFEDKQDVKLAQLLLRAAEKVGQKEFDRAKKLLSRCQCVASNEGTSVQRVVFYFSEALLERINKETLNSEEFKGSVINEACVKRNVQAFAAMHQKLPFFQVIHFTAVQTILDNIETKSKVLHLIDFQILTGTHWAAFMQAITEHEIGHLKITAVETVDNRGAEKTGKFLQSFASYLNLSFSYKVVSLSDIKDLKEEHLETQPDENTAIFFHFMLRSLITKPICMKNLMRITQKIKPSIMVVGEVEANHNSPSFANRFVEALFYYGGLFDSLEESMQRDDRDRMVIESGTFLEGIHNIVVREGNERVSRSVSISVWRAFFGKFGMMELELSTTAMLQAGLIVNKFDCGEYCTLDVSSKCLIMGWKGTPLFSVSAWKFH</sequence>
<evidence type="ECO:0000313" key="4">
    <source>
        <dbReference type="EMBL" id="KAG8389564.1"/>
    </source>
</evidence>
<dbReference type="PROSITE" id="PS50985">
    <property type="entry name" value="GRAS"/>
    <property type="match status" value="1"/>
</dbReference>
<keyword evidence="1" id="KW-0805">Transcription regulation</keyword>
<comment type="caution">
    <text evidence="4">The sequence shown here is derived from an EMBL/GenBank/DDBJ whole genome shotgun (WGS) entry which is preliminary data.</text>
</comment>
<feature type="region of interest" description="Leucine repeat II (LRII)" evidence="3">
    <location>
        <begin position="303"/>
        <end position="335"/>
    </location>
</feature>
<dbReference type="Proteomes" id="UP000826271">
    <property type="component" value="Unassembled WGS sequence"/>
</dbReference>
<organism evidence="4 5">
    <name type="scientific">Buddleja alternifolia</name>
    <dbReference type="NCBI Taxonomy" id="168488"/>
    <lineage>
        <taxon>Eukaryota</taxon>
        <taxon>Viridiplantae</taxon>
        <taxon>Streptophyta</taxon>
        <taxon>Embryophyta</taxon>
        <taxon>Tracheophyta</taxon>
        <taxon>Spermatophyta</taxon>
        <taxon>Magnoliopsida</taxon>
        <taxon>eudicotyledons</taxon>
        <taxon>Gunneridae</taxon>
        <taxon>Pentapetalae</taxon>
        <taxon>asterids</taxon>
        <taxon>lamiids</taxon>
        <taxon>Lamiales</taxon>
        <taxon>Scrophulariaceae</taxon>
        <taxon>Buddlejeae</taxon>
        <taxon>Buddleja</taxon>
    </lineage>
</organism>
<evidence type="ECO:0000256" key="3">
    <source>
        <dbReference type="PROSITE-ProRule" id="PRU01191"/>
    </source>
</evidence>
<comment type="similarity">
    <text evidence="3">Belongs to the GRAS family.</text>
</comment>
<dbReference type="PANTHER" id="PTHR31636">
    <property type="entry name" value="OSJNBA0084A10.13 PROTEIN-RELATED"/>
    <property type="match status" value="1"/>
</dbReference>
<dbReference type="AlphaFoldDB" id="A0AAV6Y418"/>